<dbReference type="InterPro" id="IPR002871">
    <property type="entry name" value="NIF_FeS_clus_asmbl_NifU_N"/>
</dbReference>
<evidence type="ECO:0000313" key="2">
    <source>
        <dbReference type="EMBL" id="GMA91420.1"/>
    </source>
</evidence>
<name>A0ABQ6JXB9_9MICO</name>
<feature type="domain" description="NIF system FeS cluster assembly NifU N-terminal" evidence="1">
    <location>
        <begin position="8"/>
        <end position="128"/>
    </location>
</feature>
<protein>
    <submittedName>
        <fullName evidence="2">SUF system FeS assembly protein</fullName>
    </submittedName>
</protein>
<evidence type="ECO:0000313" key="3">
    <source>
        <dbReference type="Proteomes" id="UP001157069"/>
    </source>
</evidence>
<dbReference type="NCBIfam" id="TIGR01994">
    <property type="entry name" value="SUF_scaf_2"/>
    <property type="match status" value="1"/>
</dbReference>
<dbReference type="Proteomes" id="UP001157069">
    <property type="component" value="Unassembled WGS sequence"/>
</dbReference>
<keyword evidence="3" id="KW-1185">Reference proteome</keyword>
<dbReference type="Pfam" id="PF01592">
    <property type="entry name" value="NifU_N"/>
    <property type="match status" value="1"/>
</dbReference>
<reference evidence="3" key="1">
    <citation type="journal article" date="2019" name="Int. J. Syst. Evol. Microbiol.">
        <title>The Global Catalogue of Microorganisms (GCM) 10K type strain sequencing project: providing services to taxonomists for standard genome sequencing and annotation.</title>
        <authorList>
            <consortium name="The Broad Institute Genomics Platform"/>
            <consortium name="The Broad Institute Genome Sequencing Center for Infectious Disease"/>
            <person name="Wu L."/>
            <person name="Ma J."/>
        </authorList>
    </citation>
    <scope>NUCLEOTIDE SEQUENCE [LARGE SCALE GENOMIC DNA]</scope>
    <source>
        <strain evidence="3">NBRC 108755</strain>
    </source>
</reference>
<gene>
    <name evidence="2" type="ORF">GCM10025869_19490</name>
</gene>
<dbReference type="EMBL" id="BSVA01000001">
    <property type="protein sequence ID" value="GMA91420.1"/>
    <property type="molecule type" value="Genomic_DNA"/>
</dbReference>
<dbReference type="RefSeq" id="WP_284299737.1">
    <property type="nucleotide sequence ID" value="NZ_BSVA01000001.1"/>
</dbReference>
<sequence length="143" mass="15411">MSDLDALYPEIIADHVKHPRRKGELADATVESRQLNPTCGDEVTLQLLLDGDRIVDVAWAGRGCMISQSSASILAEQAPGLTIGELEERIASFRASMRSRGELPVDEELLGDAVALEGASRFVARVKCALLPWVAAEAALAER</sequence>
<dbReference type="CDD" id="cd06664">
    <property type="entry name" value="IscU_like"/>
    <property type="match status" value="1"/>
</dbReference>
<organism evidence="2 3">
    <name type="scientific">Homoserinibacter gongjuensis</name>
    <dbReference type="NCBI Taxonomy" id="1162968"/>
    <lineage>
        <taxon>Bacteria</taxon>
        <taxon>Bacillati</taxon>
        <taxon>Actinomycetota</taxon>
        <taxon>Actinomycetes</taxon>
        <taxon>Micrococcales</taxon>
        <taxon>Microbacteriaceae</taxon>
        <taxon>Homoserinibacter</taxon>
    </lineage>
</organism>
<proteinExistence type="predicted"/>
<accession>A0ABQ6JXB9</accession>
<dbReference type="SUPFAM" id="SSF82649">
    <property type="entry name" value="SufE/NifU"/>
    <property type="match status" value="1"/>
</dbReference>
<evidence type="ECO:0000259" key="1">
    <source>
        <dbReference type="Pfam" id="PF01592"/>
    </source>
</evidence>
<dbReference type="PANTHER" id="PTHR10093">
    <property type="entry name" value="IRON-SULFUR CLUSTER ASSEMBLY ENZYME NIFU HOMOLOG"/>
    <property type="match status" value="1"/>
</dbReference>
<comment type="caution">
    <text evidence="2">The sequence shown here is derived from an EMBL/GenBank/DDBJ whole genome shotgun (WGS) entry which is preliminary data.</text>
</comment>
<dbReference type="Gene3D" id="3.90.1010.10">
    <property type="match status" value="1"/>
</dbReference>